<dbReference type="EMBL" id="QUTI01002028">
    <property type="protein sequence ID" value="RLO13873.1"/>
    <property type="molecule type" value="Genomic_DNA"/>
</dbReference>
<evidence type="ECO:0000313" key="2">
    <source>
        <dbReference type="Proteomes" id="UP000275652"/>
    </source>
</evidence>
<sequence>IQTADSDIVIIANKRHSSLSVTAATGSLVRIKALMLELDVDEHDEKDGYDSMEYDE</sequence>
<proteinExistence type="predicted"/>
<gene>
    <name evidence="1" type="ORF">DYB28_008138</name>
</gene>
<name>A0A9X8EEZ2_APHAT</name>
<dbReference type="AlphaFoldDB" id="A0A9X8EEZ2"/>
<comment type="caution">
    <text evidence="1">The sequence shown here is derived from an EMBL/GenBank/DDBJ whole genome shotgun (WGS) entry which is preliminary data.</text>
</comment>
<dbReference type="Proteomes" id="UP000275652">
    <property type="component" value="Unassembled WGS sequence"/>
</dbReference>
<evidence type="ECO:0000313" key="1">
    <source>
        <dbReference type="EMBL" id="RLO13873.1"/>
    </source>
</evidence>
<feature type="non-terminal residue" evidence="1">
    <location>
        <position position="1"/>
    </location>
</feature>
<accession>A0A9X8EEZ2</accession>
<organism evidence="1 2">
    <name type="scientific">Aphanomyces astaci</name>
    <name type="common">Crayfish plague agent</name>
    <dbReference type="NCBI Taxonomy" id="112090"/>
    <lineage>
        <taxon>Eukaryota</taxon>
        <taxon>Sar</taxon>
        <taxon>Stramenopiles</taxon>
        <taxon>Oomycota</taxon>
        <taxon>Saprolegniomycetes</taxon>
        <taxon>Saprolegniales</taxon>
        <taxon>Verrucalvaceae</taxon>
        <taxon>Aphanomyces</taxon>
    </lineage>
</organism>
<protein>
    <submittedName>
        <fullName evidence="1">Uncharacterized protein</fullName>
    </submittedName>
</protein>
<reference evidence="1 2" key="1">
    <citation type="journal article" date="2018" name="J. Invertebr. Pathol.">
        <title>New genotyping method for the causative agent of crayfish plague (Aphanomyces astaci) based on whole genome data.</title>
        <authorList>
            <person name="Minardi D."/>
            <person name="Studholme D.J."/>
            <person name="van der Giezen M."/>
            <person name="Pretto T."/>
            <person name="Oidtmann B."/>
        </authorList>
    </citation>
    <scope>NUCLEOTIDE SEQUENCE [LARGE SCALE GENOMIC DNA]</scope>
    <source>
        <strain evidence="1 2">KB13</strain>
    </source>
</reference>